<evidence type="ECO:0000313" key="3">
    <source>
        <dbReference type="EMBL" id="MDG5754639.1"/>
    </source>
</evidence>
<name>A0ABT6H7F9_9BACI</name>
<dbReference type="GO" id="GO:0005524">
    <property type="term" value="F:ATP binding"/>
    <property type="evidence" value="ECO:0007669"/>
    <property type="project" value="UniProtKB-KW"/>
</dbReference>
<sequence>MLKVQDLHFSYDNKVTVLDHVSFEVAKGDMLALIGPNGCGKTTLIKLICDLLEKQKGSITINGVDSRDLAAKKRLLYLQVFCLFAQGGMLIKIF</sequence>
<dbReference type="InterPro" id="IPR003439">
    <property type="entry name" value="ABC_transporter-like_ATP-bd"/>
</dbReference>
<evidence type="ECO:0000256" key="1">
    <source>
        <dbReference type="ARBA" id="ARBA00022448"/>
    </source>
</evidence>
<proteinExistence type="predicted"/>
<dbReference type="Gene3D" id="3.40.50.300">
    <property type="entry name" value="P-loop containing nucleotide triphosphate hydrolases"/>
    <property type="match status" value="1"/>
</dbReference>
<organism evidence="3 4">
    <name type="scientific">Ectobacillus antri</name>
    <dbReference type="NCBI Taxonomy" id="2486280"/>
    <lineage>
        <taxon>Bacteria</taxon>
        <taxon>Bacillati</taxon>
        <taxon>Bacillota</taxon>
        <taxon>Bacilli</taxon>
        <taxon>Bacillales</taxon>
        <taxon>Bacillaceae</taxon>
        <taxon>Ectobacillus</taxon>
    </lineage>
</organism>
<dbReference type="PANTHER" id="PTHR42734">
    <property type="entry name" value="METAL TRANSPORT SYSTEM ATP-BINDING PROTEIN TM_0124-RELATED"/>
    <property type="match status" value="1"/>
</dbReference>
<keyword evidence="3" id="KW-0067">ATP-binding</keyword>
<dbReference type="SUPFAM" id="SSF52540">
    <property type="entry name" value="P-loop containing nucleoside triphosphate hydrolases"/>
    <property type="match status" value="1"/>
</dbReference>
<evidence type="ECO:0000313" key="4">
    <source>
        <dbReference type="Proteomes" id="UP001218246"/>
    </source>
</evidence>
<dbReference type="Pfam" id="PF00005">
    <property type="entry name" value="ABC_tran"/>
    <property type="match status" value="1"/>
</dbReference>
<reference evidence="3 4" key="1">
    <citation type="submission" date="2023-04" db="EMBL/GenBank/DDBJ databases">
        <title>Ectobacillus antri isolated from activated sludge.</title>
        <authorList>
            <person name="Yan P."/>
            <person name="Liu X."/>
        </authorList>
    </citation>
    <scope>NUCLEOTIDE SEQUENCE [LARGE SCALE GENOMIC DNA]</scope>
    <source>
        <strain evidence="3 4">C18H</strain>
    </source>
</reference>
<comment type="caution">
    <text evidence="3">The sequence shown here is derived from an EMBL/GenBank/DDBJ whole genome shotgun (WGS) entry which is preliminary data.</text>
</comment>
<accession>A0ABT6H7F9</accession>
<dbReference type="Proteomes" id="UP001218246">
    <property type="component" value="Unassembled WGS sequence"/>
</dbReference>
<protein>
    <submittedName>
        <fullName evidence="3">ATP-binding cassette domain-containing protein</fullName>
    </submittedName>
</protein>
<keyword evidence="4" id="KW-1185">Reference proteome</keyword>
<dbReference type="RefSeq" id="WP_278018380.1">
    <property type="nucleotide sequence ID" value="NZ_JARRRY010000011.1"/>
</dbReference>
<feature type="domain" description="ABC transporter" evidence="2">
    <location>
        <begin position="18"/>
        <end position="71"/>
    </location>
</feature>
<evidence type="ECO:0000259" key="2">
    <source>
        <dbReference type="Pfam" id="PF00005"/>
    </source>
</evidence>
<dbReference type="InterPro" id="IPR027417">
    <property type="entry name" value="P-loop_NTPase"/>
</dbReference>
<gene>
    <name evidence="3" type="ORF">P6P90_11740</name>
</gene>
<keyword evidence="1" id="KW-0813">Transport</keyword>
<keyword evidence="3" id="KW-0547">Nucleotide-binding</keyword>
<dbReference type="InterPro" id="IPR050153">
    <property type="entry name" value="Metal_Ion_Import_ABC"/>
</dbReference>
<dbReference type="EMBL" id="JARULN010000011">
    <property type="protein sequence ID" value="MDG5754639.1"/>
    <property type="molecule type" value="Genomic_DNA"/>
</dbReference>